<keyword evidence="6" id="KW-0645">Protease</keyword>
<feature type="signal peptide" evidence="4">
    <location>
        <begin position="1"/>
        <end position="33"/>
    </location>
</feature>
<dbReference type="PANTHER" id="PTHR42776">
    <property type="entry name" value="SERINE PEPTIDASE S9 FAMILY MEMBER"/>
    <property type="match status" value="1"/>
</dbReference>
<dbReference type="GO" id="GO:0006508">
    <property type="term" value="P:proteolysis"/>
    <property type="evidence" value="ECO:0007669"/>
    <property type="project" value="InterPro"/>
</dbReference>
<dbReference type="GO" id="GO:0004177">
    <property type="term" value="F:aminopeptidase activity"/>
    <property type="evidence" value="ECO:0007669"/>
    <property type="project" value="UniProtKB-KW"/>
</dbReference>
<evidence type="ECO:0000256" key="3">
    <source>
        <dbReference type="SAM" id="MobiDB-lite"/>
    </source>
</evidence>
<accession>A0A285J1P0</accession>
<feature type="domain" description="Peptidase S9 prolyl oligopeptidase catalytic" evidence="5">
    <location>
        <begin position="463"/>
        <end position="667"/>
    </location>
</feature>
<dbReference type="Gene3D" id="2.120.10.30">
    <property type="entry name" value="TolB, C-terminal domain"/>
    <property type="match status" value="1"/>
</dbReference>
<name>A0A285J1P0_9GAMM</name>
<dbReference type="Pfam" id="PF07676">
    <property type="entry name" value="PD40"/>
    <property type="match status" value="1"/>
</dbReference>
<feature type="chain" id="PRO_5012990201" evidence="4">
    <location>
        <begin position="34"/>
        <end position="703"/>
    </location>
</feature>
<keyword evidence="7" id="KW-1185">Reference proteome</keyword>
<dbReference type="SUPFAM" id="SSF82171">
    <property type="entry name" value="DPP6 N-terminal domain-like"/>
    <property type="match status" value="1"/>
</dbReference>
<organism evidence="6 7">
    <name type="scientific">Arsukibacterium tuosuense</name>
    <dbReference type="NCBI Taxonomy" id="1323745"/>
    <lineage>
        <taxon>Bacteria</taxon>
        <taxon>Pseudomonadati</taxon>
        <taxon>Pseudomonadota</taxon>
        <taxon>Gammaproteobacteria</taxon>
        <taxon>Chromatiales</taxon>
        <taxon>Chromatiaceae</taxon>
        <taxon>Arsukibacterium</taxon>
    </lineage>
</organism>
<proteinExistence type="predicted"/>
<dbReference type="EMBL" id="OBEB01000005">
    <property type="protein sequence ID" value="SNY53983.1"/>
    <property type="molecule type" value="Genomic_DNA"/>
</dbReference>
<keyword evidence="1" id="KW-0378">Hydrolase</keyword>
<evidence type="ECO:0000256" key="2">
    <source>
        <dbReference type="ARBA" id="ARBA00022825"/>
    </source>
</evidence>
<evidence type="ECO:0000256" key="1">
    <source>
        <dbReference type="ARBA" id="ARBA00022801"/>
    </source>
</evidence>
<dbReference type="Proteomes" id="UP000219353">
    <property type="component" value="Unassembled WGS sequence"/>
</dbReference>
<sequence>MENPVTKQLKLASTALLSSALLGVALFSTSLTAKPITLEQTVSVQSVTELTISADGKQTAFIRNRPRDPYKDDDGSSYRELFMLNESGQEVPFITGDVRVGNLKFSPDNQTLYFVSKRGKDKFAGLYKIAVNGGEASQVLSHGNTISGYDLSQDGNKIAFLAKPAEPESKEQLTKKGFKAEVYEEESELTQLWLADLTTSEIKPETVQIEGNVLSVNFAPDNKHILIRTAPTALIDDNYMASQYQLINLAGETVQSYATSGKLGKAIFSPNGEKLAIIGSEDIHDPSAGRLLLADVASGKINEILPDYLGHVQDIAWRSNTELDYLGHVGTEAEIGRVNTRNNKHSALVKTGNGIVTRLAIANNGEQARVLLNKAEHPNEVYALTKRGALNRLTDSNPWLAEIDLPKQETIRHTASDGLALEGVLVYPLDYVKDKQYPLVMVVHGGPEAHISNGWLDRYASPVKLMAGEGYMQFFPNYRGSTGRGVEFSKLGQNDYAGKEFDDLVDAKKHLVDIGLVDPKKVGITGGSYGGYASAWAATKQTEHFAASVMFVGISNNLSKFGTTDIANEMHLVHARSYPWQKWQWYLERSPIYHAEQARTPILIMHGKNDTRVHPSQSMELYRYLKTHGKVPVRLVLYPGEGHGNQKAAAQLDYGMRLIRWMDHFLKQGKTELPEHQLPHSDRIKAAKEQDEKQPATDDKSAA</sequence>
<dbReference type="PANTHER" id="PTHR42776:SF27">
    <property type="entry name" value="DIPEPTIDYL PEPTIDASE FAMILY MEMBER 6"/>
    <property type="match status" value="1"/>
</dbReference>
<dbReference type="GO" id="GO:0004252">
    <property type="term" value="F:serine-type endopeptidase activity"/>
    <property type="evidence" value="ECO:0007669"/>
    <property type="project" value="TreeGrafter"/>
</dbReference>
<keyword evidence="6" id="KW-0031">Aminopeptidase</keyword>
<dbReference type="RefSeq" id="WP_097111748.1">
    <property type="nucleotide sequence ID" value="NZ_OBEB01000005.1"/>
</dbReference>
<feature type="region of interest" description="Disordered" evidence="3">
    <location>
        <begin position="672"/>
        <end position="703"/>
    </location>
</feature>
<evidence type="ECO:0000256" key="4">
    <source>
        <dbReference type="SAM" id="SignalP"/>
    </source>
</evidence>
<gene>
    <name evidence="6" type="ORF">SAMN06297280_2516</name>
</gene>
<dbReference type="InterPro" id="IPR011042">
    <property type="entry name" value="6-blade_b-propeller_TolB-like"/>
</dbReference>
<reference evidence="7" key="1">
    <citation type="submission" date="2017-09" db="EMBL/GenBank/DDBJ databases">
        <authorList>
            <person name="Varghese N."/>
            <person name="Submissions S."/>
        </authorList>
    </citation>
    <scope>NUCLEOTIDE SEQUENCE [LARGE SCALE GENOMIC DNA]</scope>
    <source>
        <strain evidence="7">CGMCC 1.12461</strain>
    </source>
</reference>
<dbReference type="InterPro" id="IPR011659">
    <property type="entry name" value="WD40"/>
</dbReference>
<dbReference type="AlphaFoldDB" id="A0A285J1P0"/>
<dbReference type="Gene3D" id="3.40.50.1820">
    <property type="entry name" value="alpha/beta hydrolase"/>
    <property type="match status" value="1"/>
</dbReference>
<evidence type="ECO:0000313" key="6">
    <source>
        <dbReference type="EMBL" id="SNY53983.1"/>
    </source>
</evidence>
<evidence type="ECO:0000259" key="5">
    <source>
        <dbReference type="Pfam" id="PF00326"/>
    </source>
</evidence>
<dbReference type="SUPFAM" id="SSF53474">
    <property type="entry name" value="alpha/beta-Hydrolases"/>
    <property type="match status" value="1"/>
</dbReference>
<dbReference type="InterPro" id="IPR029058">
    <property type="entry name" value="AB_hydrolase_fold"/>
</dbReference>
<keyword evidence="2" id="KW-0720">Serine protease</keyword>
<dbReference type="InterPro" id="IPR001375">
    <property type="entry name" value="Peptidase_S9_cat"/>
</dbReference>
<evidence type="ECO:0000313" key="7">
    <source>
        <dbReference type="Proteomes" id="UP000219353"/>
    </source>
</evidence>
<keyword evidence="4" id="KW-0732">Signal</keyword>
<protein>
    <submittedName>
        <fullName evidence="6">Dipeptidyl aminopeptidase/acylaminoacyl peptidase</fullName>
    </submittedName>
</protein>
<dbReference type="OrthoDB" id="5800347at2"/>
<dbReference type="Pfam" id="PF00326">
    <property type="entry name" value="Peptidase_S9"/>
    <property type="match status" value="1"/>
</dbReference>